<proteinExistence type="predicted"/>
<feature type="compositionally biased region" description="Low complexity" evidence="9">
    <location>
        <begin position="828"/>
        <end position="851"/>
    </location>
</feature>
<feature type="transmembrane region" description="Helical" evidence="10">
    <location>
        <begin position="93"/>
        <end position="115"/>
    </location>
</feature>
<organism evidence="13 14">
    <name type="scientific">Hyaloperonospora arabidopsidis (strain Emoy2)</name>
    <name type="common">Downy mildew agent</name>
    <name type="synonym">Peronospora arabidopsidis</name>
    <dbReference type="NCBI Taxonomy" id="559515"/>
    <lineage>
        <taxon>Eukaryota</taxon>
        <taxon>Sar</taxon>
        <taxon>Stramenopiles</taxon>
        <taxon>Oomycota</taxon>
        <taxon>Peronosporomycetes</taxon>
        <taxon>Peronosporales</taxon>
        <taxon>Peronosporaceae</taxon>
        <taxon>Hyaloperonospora</taxon>
    </lineage>
</organism>
<feature type="transmembrane region" description="Helical" evidence="10">
    <location>
        <begin position="127"/>
        <end position="146"/>
    </location>
</feature>
<feature type="compositionally biased region" description="Low complexity" evidence="9">
    <location>
        <begin position="787"/>
        <end position="803"/>
    </location>
</feature>
<keyword evidence="5" id="KW-0915">Sodium</keyword>
<evidence type="ECO:0000256" key="8">
    <source>
        <dbReference type="ARBA" id="ARBA00023201"/>
    </source>
</evidence>
<evidence type="ECO:0000256" key="7">
    <source>
        <dbReference type="ARBA" id="ARBA00023136"/>
    </source>
</evidence>
<dbReference type="EMBL" id="JH598287">
    <property type="status" value="NOT_ANNOTATED_CDS"/>
    <property type="molecule type" value="Genomic_DNA"/>
</dbReference>
<feature type="region of interest" description="Disordered" evidence="9">
    <location>
        <begin position="907"/>
        <end position="944"/>
    </location>
</feature>
<dbReference type="HOGENOM" id="CLU_013708_0_0_1"/>
<keyword evidence="14" id="KW-1185">Reference proteome</keyword>
<keyword evidence="7 10" id="KW-0472">Membrane</keyword>
<keyword evidence="11" id="KW-0732">Signal</keyword>
<dbReference type="PANTHER" id="PTHR10110:SF187">
    <property type="entry name" value="SODIUM_HYDROGEN EXCHANGER"/>
    <property type="match status" value="1"/>
</dbReference>
<feature type="transmembrane region" description="Helical" evidence="10">
    <location>
        <begin position="410"/>
        <end position="430"/>
    </location>
</feature>
<evidence type="ECO:0000256" key="4">
    <source>
        <dbReference type="ARBA" id="ARBA00022989"/>
    </source>
</evidence>
<dbReference type="InterPro" id="IPR004709">
    <property type="entry name" value="NaH_exchanger"/>
</dbReference>
<sequence>MEDAVLLLLMLFVLVMASYMLGQYSCMLVSQSSFALMFGLFVGLFMIVGGKHAALHTHLNLDNSLFFNVLLPPIIYEGGFSIKRQAFFRNFPAIMSTAVLGTVVATTGTGGILYLAGLAGLVTKLSWVEAFLFGTLISAVDTVATLSCFDKLNVPPLLFNLVFGESVMNDAVAIALYQTLNKWDAESNFTAKQLLRVVLNTGGMFTGSLLVSALITLSGAFLLNRRFFATLRYYPSYEISLCLIFSLLTYFVADSLKLSGIVALFFSGTMTAHYHFNTLSKEAQHAFTHLLHTLAFVCENIVYVFMGTSVVIIFAGHSEENAGAALRVDDIDWSFIGLTLVACIVARFFNVFPLLSMCNCMRSQSNRIPVKYMSVIWLAGLRGSMAFALAKNWTYVGPHGASHRRLIESTTLVVILITTIFIGGLMGPLLSTFHLTGKADDQLGQSDTDRGSTTASESEETISRLVQRSTRHYDGELHGVLAFPEEELTTTNRDESGNVIPILTSRPQFHDAMSDDMEDSEVATSTHRTVDRPLGDSLTGTGSECRVNKLVLPCGCNWKAMTPPANGESVNAAASAATQTALSIEEATRASLQSNEGMKVSATTGIAAAAASGNEEEDKMVEALENLILEAYNKMQIDGECIFLPEEVAEKLHQAAEQVRMPNDGGKQEMEESASDGKDSDSVDVSASTDEVEDAVVTLLQQSSDRLEPEHEKEQEQDKKQVEAIETTTGEKKLVQEGMRIHRIQVLQAEVIELCEEEHEQQISRAPSTENVLTDLTTIADADEVVSSDPLSPSSPLYSQSRSGVDIPNSRVYTKAQRPGHFPPPPLISLSSTPSSLAASSGHSGRTTSSRPTDQPSGGKRKGKGITYESRREAAQKLKEDKKKRELLVREAARKQREVAKRQLEELQQQKMEEKRERARHIREERLHRRAGKSTGAKGTKGSG</sequence>
<feature type="compositionally biased region" description="Basic and acidic residues" evidence="9">
    <location>
        <begin position="869"/>
        <end position="886"/>
    </location>
</feature>
<evidence type="ECO:0000256" key="10">
    <source>
        <dbReference type="SAM" id="Phobius"/>
    </source>
</evidence>
<keyword evidence="2" id="KW-0813">Transport</keyword>
<evidence type="ECO:0000259" key="12">
    <source>
        <dbReference type="Pfam" id="PF00999"/>
    </source>
</evidence>
<feature type="transmembrane region" description="Helical" evidence="10">
    <location>
        <begin position="235"/>
        <end position="252"/>
    </location>
</feature>
<dbReference type="PANTHER" id="PTHR10110">
    <property type="entry name" value="SODIUM/HYDROGEN EXCHANGER"/>
    <property type="match status" value="1"/>
</dbReference>
<evidence type="ECO:0000256" key="6">
    <source>
        <dbReference type="ARBA" id="ARBA00023065"/>
    </source>
</evidence>
<dbReference type="GO" id="GO:0098719">
    <property type="term" value="P:sodium ion import across plasma membrane"/>
    <property type="evidence" value="ECO:0007669"/>
    <property type="project" value="TreeGrafter"/>
</dbReference>
<feature type="region of interest" description="Disordered" evidence="9">
    <location>
        <begin position="659"/>
        <end position="691"/>
    </location>
</feature>
<feature type="compositionally biased region" description="Basic and acidic residues" evidence="9">
    <location>
        <begin position="911"/>
        <end position="927"/>
    </location>
</feature>
<dbReference type="GO" id="GO:0005886">
    <property type="term" value="C:plasma membrane"/>
    <property type="evidence" value="ECO:0007669"/>
    <property type="project" value="TreeGrafter"/>
</dbReference>
<feature type="region of interest" description="Disordered" evidence="9">
    <location>
        <begin position="784"/>
        <end position="886"/>
    </location>
</feature>
<accession>M4BIA5</accession>
<dbReference type="Gene3D" id="6.10.140.1330">
    <property type="match status" value="1"/>
</dbReference>
<evidence type="ECO:0000256" key="1">
    <source>
        <dbReference type="ARBA" id="ARBA00004141"/>
    </source>
</evidence>
<feature type="transmembrane region" description="Helical" evidence="10">
    <location>
        <begin position="258"/>
        <end position="277"/>
    </location>
</feature>
<dbReference type="GO" id="GO:0015385">
    <property type="term" value="F:sodium:proton antiporter activity"/>
    <property type="evidence" value="ECO:0007669"/>
    <property type="project" value="InterPro"/>
</dbReference>
<dbReference type="CDD" id="cd14686">
    <property type="entry name" value="bZIP"/>
    <property type="match status" value="1"/>
</dbReference>
<keyword evidence="4 10" id="KW-1133">Transmembrane helix</keyword>
<evidence type="ECO:0000313" key="14">
    <source>
        <dbReference type="Proteomes" id="UP000011713"/>
    </source>
</evidence>
<dbReference type="PRINTS" id="PR01084">
    <property type="entry name" value="NAHEXCHNGR"/>
</dbReference>
<evidence type="ECO:0000313" key="13">
    <source>
        <dbReference type="EnsemblProtists" id="HpaP806131"/>
    </source>
</evidence>
<reference evidence="14" key="1">
    <citation type="journal article" date="2010" name="Science">
        <title>Signatures of adaptation to obligate biotrophy in the Hyaloperonospora arabidopsidis genome.</title>
        <authorList>
            <person name="Baxter L."/>
            <person name="Tripathy S."/>
            <person name="Ishaque N."/>
            <person name="Boot N."/>
            <person name="Cabral A."/>
            <person name="Kemen E."/>
            <person name="Thines M."/>
            <person name="Ah-Fong A."/>
            <person name="Anderson R."/>
            <person name="Badejoko W."/>
            <person name="Bittner-Eddy P."/>
            <person name="Boore J.L."/>
            <person name="Chibucos M.C."/>
            <person name="Coates M."/>
            <person name="Dehal P."/>
            <person name="Delehaunty K."/>
            <person name="Dong S."/>
            <person name="Downton P."/>
            <person name="Dumas B."/>
            <person name="Fabro G."/>
            <person name="Fronick C."/>
            <person name="Fuerstenberg S.I."/>
            <person name="Fulton L."/>
            <person name="Gaulin E."/>
            <person name="Govers F."/>
            <person name="Hughes L."/>
            <person name="Humphray S."/>
            <person name="Jiang R.H."/>
            <person name="Judelson H."/>
            <person name="Kamoun S."/>
            <person name="Kyung K."/>
            <person name="Meijer H."/>
            <person name="Minx P."/>
            <person name="Morris P."/>
            <person name="Nelson J."/>
            <person name="Phuntumart V."/>
            <person name="Qutob D."/>
            <person name="Rehmany A."/>
            <person name="Rougon-Cardoso A."/>
            <person name="Ryden P."/>
            <person name="Torto-Alalibo T."/>
            <person name="Studholme D."/>
            <person name="Wang Y."/>
            <person name="Win J."/>
            <person name="Wood J."/>
            <person name="Clifton S.W."/>
            <person name="Rogers J."/>
            <person name="Van den Ackerveken G."/>
            <person name="Jones J.D."/>
            <person name="McDowell J.M."/>
            <person name="Beynon J."/>
            <person name="Tyler B.M."/>
        </authorList>
    </citation>
    <scope>NUCLEOTIDE SEQUENCE [LARGE SCALE GENOMIC DNA]</scope>
    <source>
        <strain evidence="14">Emoy2</strain>
    </source>
</reference>
<dbReference type="InterPro" id="IPR018422">
    <property type="entry name" value="Cation/H_exchanger_CPA1"/>
</dbReference>
<name>M4BIA5_HYAAE</name>
<dbReference type="AlphaFoldDB" id="M4BIA5"/>
<feature type="compositionally biased region" description="Basic and acidic residues" evidence="9">
    <location>
        <begin position="666"/>
        <end position="681"/>
    </location>
</feature>
<feature type="transmembrane region" description="Helical" evidence="10">
    <location>
        <begin position="197"/>
        <end position="223"/>
    </location>
</feature>
<feature type="transmembrane region" description="Helical" evidence="10">
    <location>
        <begin position="32"/>
        <end position="50"/>
    </location>
</feature>
<feature type="chain" id="PRO_5004049095" description="Cation/H+ exchanger transmembrane domain-containing protein" evidence="11">
    <location>
        <begin position="18"/>
        <end position="944"/>
    </location>
</feature>
<dbReference type="InterPro" id="IPR006153">
    <property type="entry name" value="Cation/H_exchanger_TM"/>
</dbReference>
<feature type="domain" description="Cation/H+ exchanger transmembrane" evidence="12">
    <location>
        <begin position="24"/>
        <end position="430"/>
    </location>
</feature>
<dbReference type="STRING" id="559515.M4BIA5"/>
<keyword evidence="6" id="KW-0406">Ion transport</keyword>
<dbReference type="VEuPathDB" id="FungiDB:HpaG806131"/>
<feature type="region of interest" description="Disordered" evidence="9">
    <location>
        <begin position="441"/>
        <end position="463"/>
    </location>
</feature>
<reference evidence="13" key="2">
    <citation type="submission" date="2015-06" db="UniProtKB">
        <authorList>
            <consortium name="EnsemblProtists"/>
        </authorList>
    </citation>
    <scope>IDENTIFICATION</scope>
    <source>
        <strain evidence="13">Emoy2</strain>
    </source>
</reference>
<feature type="compositionally biased region" description="Basic and acidic residues" evidence="9">
    <location>
        <begin position="705"/>
        <end position="721"/>
    </location>
</feature>
<dbReference type="eggNOG" id="KOG1965">
    <property type="taxonomic scope" value="Eukaryota"/>
</dbReference>
<feature type="transmembrane region" description="Helical" evidence="10">
    <location>
        <begin position="158"/>
        <end position="177"/>
    </location>
</feature>
<dbReference type="InParanoid" id="M4BIA5"/>
<dbReference type="GO" id="GO:0015386">
    <property type="term" value="F:potassium:proton antiporter activity"/>
    <property type="evidence" value="ECO:0007669"/>
    <property type="project" value="TreeGrafter"/>
</dbReference>
<comment type="subcellular location">
    <subcellularLocation>
        <location evidence="1">Membrane</location>
        <topology evidence="1">Multi-pass membrane protein</topology>
    </subcellularLocation>
</comment>
<feature type="transmembrane region" description="Helical" evidence="10">
    <location>
        <begin position="335"/>
        <end position="358"/>
    </location>
</feature>
<feature type="region of interest" description="Disordered" evidence="9">
    <location>
        <begin position="702"/>
        <end position="721"/>
    </location>
</feature>
<dbReference type="GO" id="GO:0051453">
    <property type="term" value="P:regulation of intracellular pH"/>
    <property type="evidence" value="ECO:0007669"/>
    <property type="project" value="TreeGrafter"/>
</dbReference>
<protein>
    <recommendedName>
        <fullName evidence="12">Cation/H+ exchanger transmembrane domain-containing protein</fullName>
    </recommendedName>
</protein>
<evidence type="ECO:0000256" key="11">
    <source>
        <dbReference type="SAM" id="SignalP"/>
    </source>
</evidence>
<evidence type="ECO:0000256" key="5">
    <source>
        <dbReference type="ARBA" id="ARBA00023053"/>
    </source>
</evidence>
<evidence type="ECO:0000256" key="2">
    <source>
        <dbReference type="ARBA" id="ARBA00022448"/>
    </source>
</evidence>
<dbReference type="Pfam" id="PF00999">
    <property type="entry name" value="Na_H_Exchanger"/>
    <property type="match status" value="1"/>
</dbReference>
<dbReference type="Proteomes" id="UP000011713">
    <property type="component" value="Unassembled WGS sequence"/>
</dbReference>
<feature type="transmembrane region" description="Helical" evidence="10">
    <location>
        <begin position="289"/>
        <end position="315"/>
    </location>
</feature>
<dbReference type="EnsemblProtists" id="HpaT806131">
    <property type="protein sequence ID" value="HpaP806131"/>
    <property type="gene ID" value="HpaG806131"/>
</dbReference>
<evidence type="ECO:0000256" key="3">
    <source>
        <dbReference type="ARBA" id="ARBA00022692"/>
    </source>
</evidence>
<keyword evidence="8" id="KW-0739">Sodium transport</keyword>
<keyword evidence="3 10" id="KW-0812">Transmembrane</keyword>
<evidence type="ECO:0000256" key="9">
    <source>
        <dbReference type="SAM" id="MobiDB-lite"/>
    </source>
</evidence>
<feature type="signal peptide" evidence="11">
    <location>
        <begin position="1"/>
        <end position="17"/>
    </location>
</feature>